<reference evidence="1" key="1">
    <citation type="submission" date="2022-02" db="EMBL/GenBank/DDBJ databases">
        <title>Plant Genome Project.</title>
        <authorList>
            <person name="Zhang R.-G."/>
        </authorList>
    </citation>
    <scope>NUCLEOTIDE SEQUENCE</scope>
    <source>
        <strain evidence="1">AT1</strain>
    </source>
</reference>
<evidence type="ECO:0000313" key="2">
    <source>
        <dbReference type="Proteomes" id="UP001062846"/>
    </source>
</evidence>
<gene>
    <name evidence="1" type="ORF">RHMOL_Rhmol01G0111600</name>
</gene>
<sequence length="113" mass="12690">MDAIGVLTDQVAAMAVGGNPPHRHPVQPRFPKEGEVLEDISITKPLAGNHQSRVRTKQSRVRTKVDEATIEWPFTSNIILDPVVDWNKPPVFDEKLVEKIPKKKNVMTLIFGK</sequence>
<evidence type="ECO:0000313" key="1">
    <source>
        <dbReference type="EMBL" id="KAI8571331.1"/>
    </source>
</evidence>
<keyword evidence="2" id="KW-1185">Reference proteome</keyword>
<accession>A0ACC0Q0H9</accession>
<comment type="caution">
    <text evidence="1">The sequence shown here is derived from an EMBL/GenBank/DDBJ whole genome shotgun (WGS) entry which is preliminary data.</text>
</comment>
<dbReference type="Proteomes" id="UP001062846">
    <property type="component" value="Chromosome 1"/>
</dbReference>
<name>A0ACC0Q0H9_RHOML</name>
<organism evidence="1 2">
    <name type="scientific">Rhododendron molle</name>
    <name type="common">Chinese azalea</name>
    <name type="synonym">Azalea mollis</name>
    <dbReference type="NCBI Taxonomy" id="49168"/>
    <lineage>
        <taxon>Eukaryota</taxon>
        <taxon>Viridiplantae</taxon>
        <taxon>Streptophyta</taxon>
        <taxon>Embryophyta</taxon>
        <taxon>Tracheophyta</taxon>
        <taxon>Spermatophyta</taxon>
        <taxon>Magnoliopsida</taxon>
        <taxon>eudicotyledons</taxon>
        <taxon>Gunneridae</taxon>
        <taxon>Pentapetalae</taxon>
        <taxon>asterids</taxon>
        <taxon>Ericales</taxon>
        <taxon>Ericaceae</taxon>
        <taxon>Ericoideae</taxon>
        <taxon>Rhodoreae</taxon>
        <taxon>Rhododendron</taxon>
    </lineage>
</organism>
<dbReference type="EMBL" id="CM046388">
    <property type="protein sequence ID" value="KAI8571331.1"/>
    <property type="molecule type" value="Genomic_DNA"/>
</dbReference>
<protein>
    <submittedName>
        <fullName evidence="1">Uncharacterized protein</fullName>
    </submittedName>
</protein>
<proteinExistence type="predicted"/>